<feature type="domain" description="Leucine-binding protein" evidence="4">
    <location>
        <begin position="44"/>
        <end position="341"/>
    </location>
</feature>
<comment type="caution">
    <text evidence="5">The sequence shown here is derived from an EMBL/GenBank/DDBJ whole genome shotgun (WGS) entry which is preliminary data.</text>
</comment>
<keyword evidence="3" id="KW-0029">Amino-acid transport</keyword>
<dbReference type="InterPro" id="IPR028082">
    <property type="entry name" value="Peripla_BP_I"/>
</dbReference>
<dbReference type="Proteomes" id="UP001427805">
    <property type="component" value="Unassembled WGS sequence"/>
</dbReference>
<keyword evidence="6" id="KW-1185">Reference proteome</keyword>
<name>A0ABV0BE21_9SPHN</name>
<dbReference type="Gene3D" id="3.40.50.2300">
    <property type="match status" value="2"/>
</dbReference>
<gene>
    <name evidence="5" type="ORF">TPR58_21655</name>
</gene>
<keyword evidence="3" id="KW-0813">Transport</keyword>
<sequence length="352" mass="35791">MPLESLHRRDLLNLLTSGAVASAASVAFPSLALAAGEKKDKRPIALLVPLSGERARLGTSMRAAALLAENSAYVQAFDTQGTAAGAAAAATLALKKNPAMILGPLLAEEVPAVSATVAGRVPIVAFSNDSVLRSPGTYIFGITAAQVTSAILRYARSRGVRSVVVIDDHSPWSSAAALAASKLEGELAMTIRSVEIQAGQPLPDVGEAPDGVLLPGNGETVVAAARALKDSGVQLLGTLQGLDHRPQSLAALDGAWIASPDPKAFGTFASEFSGRVGGDPGTIAALAYDAAGIANSLRNSNTLTPAGLLSAQGFQCVTGPVRFRTDGSVARDFAILRARASGYETVAVSSGA</sequence>
<keyword evidence="2" id="KW-0732">Signal</keyword>
<dbReference type="PANTHER" id="PTHR30483:SF6">
    <property type="entry name" value="PERIPLASMIC BINDING PROTEIN OF ABC TRANSPORTER FOR NATURAL AMINO ACIDS"/>
    <property type="match status" value="1"/>
</dbReference>
<accession>A0ABV0BE21</accession>
<dbReference type="InterPro" id="IPR051010">
    <property type="entry name" value="BCAA_transport"/>
</dbReference>
<dbReference type="SUPFAM" id="SSF53822">
    <property type="entry name" value="Periplasmic binding protein-like I"/>
    <property type="match status" value="1"/>
</dbReference>
<evidence type="ECO:0000256" key="3">
    <source>
        <dbReference type="ARBA" id="ARBA00022970"/>
    </source>
</evidence>
<dbReference type="Pfam" id="PF13458">
    <property type="entry name" value="Peripla_BP_6"/>
    <property type="match status" value="1"/>
</dbReference>
<proteinExistence type="inferred from homology"/>
<reference evidence="5 6" key="1">
    <citation type="submission" date="2024-05" db="EMBL/GenBank/DDBJ databases">
        <title>Sphingomonas sp. HF-S3 16S ribosomal RNA gene Genome sequencing and assembly.</title>
        <authorList>
            <person name="Lee H."/>
        </authorList>
    </citation>
    <scope>NUCLEOTIDE SEQUENCE [LARGE SCALE GENOMIC DNA]</scope>
    <source>
        <strain evidence="5 6">HF-S3</strain>
    </source>
</reference>
<protein>
    <submittedName>
        <fullName evidence="5">Penicillin-binding protein activator</fullName>
    </submittedName>
</protein>
<dbReference type="EMBL" id="JBDIZK010000017">
    <property type="protein sequence ID" value="MEN3749792.1"/>
    <property type="molecule type" value="Genomic_DNA"/>
</dbReference>
<evidence type="ECO:0000313" key="6">
    <source>
        <dbReference type="Proteomes" id="UP001427805"/>
    </source>
</evidence>
<evidence type="ECO:0000259" key="4">
    <source>
        <dbReference type="Pfam" id="PF13458"/>
    </source>
</evidence>
<evidence type="ECO:0000256" key="1">
    <source>
        <dbReference type="ARBA" id="ARBA00010062"/>
    </source>
</evidence>
<dbReference type="InterPro" id="IPR028081">
    <property type="entry name" value="Leu-bd"/>
</dbReference>
<comment type="similarity">
    <text evidence="1">Belongs to the leucine-binding protein family.</text>
</comment>
<dbReference type="InterPro" id="IPR006311">
    <property type="entry name" value="TAT_signal"/>
</dbReference>
<organism evidence="5 6">
    <name type="scientific">Sphingomonas rustica</name>
    <dbReference type="NCBI Taxonomy" id="3103142"/>
    <lineage>
        <taxon>Bacteria</taxon>
        <taxon>Pseudomonadati</taxon>
        <taxon>Pseudomonadota</taxon>
        <taxon>Alphaproteobacteria</taxon>
        <taxon>Sphingomonadales</taxon>
        <taxon>Sphingomonadaceae</taxon>
        <taxon>Sphingomonas</taxon>
    </lineage>
</organism>
<dbReference type="PROSITE" id="PS51318">
    <property type="entry name" value="TAT"/>
    <property type="match status" value="1"/>
</dbReference>
<dbReference type="PANTHER" id="PTHR30483">
    <property type="entry name" value="LEUCINE-SPECIFIC-BINDING PROTEIN"/>
    <property type="match status" value="1"/>
</dbReference>
<evidence type="ECO:0000256" key="2">
    <source>
        <dbReference type="ARBA" id="ARBA00022729"/>
    </source>
</evidence>
<evidence type="ECO:0000313" key="5">
    <source>
        <dbReference type="EMBL" id="MEN3749792.1"/>
    </source>
</evidence>
<dbReference type="RefSeq" id="WP_346248843.1">
    <property type="nucleotide sequence ID" value="NZ_JBDIZK010000017.1"/>
</dbReference>